<dbReference type="InterPro" id="IPR001845">
    <property type="entry name" value="HTH_ArsR_DNA-bd_dom"/>
</dbReference>
<dbReference type="SUPFAM" id="SSF46785">
    <property type="entry name" value="Winged helix' DNA-binding domain"/>
    <property type="match status" value="1"/>
</dbReference>
<dbReference type="Pfam" id="PF12840">
    <property type="entry name" value="HTH_20"/>
    <property type="match status" value="1"/>
</dbReference>
<dbReference type="Proteomes" id="UP001153404">
    <property type="component" value="Unassembled WGS sequence"/>
</dbReference>
<dbReference type="CDD" id="cd00090">
    <property type="entry name" value="HTH_ARSR"/>
    <property type="match status" value="1"/>
</dbReference>
<dbReference type="InterPro" id="IPR036388">
    <property type="entry name" value="WH-like_DNA-bd_sf"/>
</dbReference>
<feature type="domain" description="HTH arsR-type" evidence="2">
    <location>
        <begin position="1"/>
        <end position="88"/>
    </location>
</feature>
<keyword evidence="4" id="KW-1185">Reference proteome</keyword>
<dbReference type="NCBIfam" id="NF033788">
    <property type="entry name" value="HTH_metalloreg"/>
    <property type="match status" value="1"/>
</dbReference>
<dbReference type="EMBL" id="JAPDIA010000009">
    <property type="protein sequence ID" value="MDG0814163.1"/>
    <property type="molecule type" value="Genomic_DNA"/>
</dbReference>
<dbReference type="InterPro" id="IPR011991">
    <property type="entry name" value="ArsR-like_HTH"/>
</dbReference>
<dbReference type="InterPro" id="IPR036390">
    <property type="entry name" value="WH_DNA-bd_sf"/>
</dbReference>
<sequence>MNTATFGALAEPHRLGMVELLREGPLSVGDIAERLAMGQPQASKHLRVLSEAGLVESQPAANKRMYKLRQEPLQEMDEWLSAFRASWEARLDRLDALLAEMQGKDGKDKQ</sequence>
<dbReference type="GO" id="GO:0003677">
    <property type="term" value="F:DNA binding"/>
    <property type="evidence" value="ECO:0007669"/>
    <property type="project" value="UniProtKB-KW"/>
</dbReference>
<evidence type="ECO:0000256" key="1">
    <source>
        <dbReference type="ARBA" id="ARBA00023125"/>
    </source>
</evidence>
<evidence type="ECO:0000313" key="3">
    <source>
        <dbReference type="EMBL" id="MDG0814163.1"/>
    </source>
</evidence>
<keyword evidence="1" id="KW-0238">DNA-binding</keyword>
<evidence type="ECO:0000313" key="4">
    <source>
        <dbReference type="Proteomes" id="UP001153404"/>
    </source>
</evidence>
<proteinExistence type="predicted"/>
<organism evidence="3 4">
    <name type="scientific">Cohnella rhizosphaerae</name>
    <dbReference type="NCBI Taxonomy" id="1457232"/>
    <lineage>
        <taxon>Bacteria</taxon>
        <taxon>Bacillati</taxon>
        <taxon>Bacillota</taxon>
        <taxon>Bacilli</taxon>
        <taxon>Bacillales</taxon>
        <taxon>Paenibacillaceae</taxon>
        <taxon>Cohnella</taxon>
    </lineage>
</organism>
<protein>
    <submittedName>
        <fullName evidence="3">Metalloregulator ArsR/SmtB family transcription factor</fullName>
    </submittedName>
</protein>
<dbReference type="AlphaFoldDB" id="A0A9X4L0V2"/>
<dbReference type="GO" id="GO:0003700">
    <property type="term" value="F:DNA-binding transcription factor activity"/>
    <property type="evidence" value="ECO:0007669"/>
    <property type="project" value="InterPro"/>
</dbReference>
<dbReference type="PANTHER" id="PTHR38600:SF2">
    <property type="entry name" value="SLL0088 PROTEIN"/>
    <property type="match status" value="1"/>
</dbReference>
<evidence type="ECO:0000259" key="2">
    <source>
        <dbReference type="PROSITE" id="PS50987"/>
    </source>
</evidence>
<dbReference type="PRINTS" id="PR00778">
    <property type="entry name" value="HTHARSR"/>
</dbReference>
<dbReference type="Gene3D" id="1.10.10.10">
    <property type="entry name" value="Winged helix-like DNA-binding domain superfamily/Winged helix DNA-binding domain"/>
    <property type="match status" value="1"/>
</dbReference>
<comment type="caution">
    <text evidence="3">The sequence shown here is derived from an EMBL/GenBank/DDBJ whole genome shotgun (WGS) entry which is preliminary data.</text>
</comment>
<reference evidence="3" key="1">
    <citation type="submission" date="2022-10" db="EMBL/GenBank/DDBJ databases">
        <title>Comparative genomic analysis of Cohnella hashimotonis sp. nov., isolated from the International Space Station.</title>
        <authorList>
            <person name="Simpson A."/>
            <person name="Venkateswaran K."/>
        </authorList>
    </citation>
    <scope>NUCLEOTIDE SEQUENCE</scope>
    <source>
        <strain evidence="3">DSM 28161</strain>
    </source>
</reference>
<accession>A0A9X4L0V2</accession>
<name>A0A9X4L0V2_9BACL</name>
<dbReference type="PANTHER" id="PTHR38600">
    <property type="entry name" value="TRANSCRIPTIONAL REGULATORY PROTEIN"/>
    <property type="match status" value="1"/>
</dbReference>
<gene>
    <name evidence="3" type="ORF">OMP40_36460</name>
</gene>
<dbReference type="RefSeq" id="WP_277538864.1">
    <property type="nucleotide sequence ID" value="NZ_JAPDIA010000009.1"/>
</dbReference>
<dbReference type="PROSITE" id="PS50987">
    <property type="entry name" value="HTH_ARSR_2"/>
    <property type="match status" value="1"/>
</dbReference>
<dbReference type="SMART" id="SM00418">
    <property type="entry name" value="HTH_ARSR"/>
    <property type="match status" value="1"/>
</dbReference>